<name>A0A6A3HUP8_9STRA</name>
<protein>
    <submittedName>
        <fullName evidence="2">Uncharacterized protein</fullName>
    </submittedName>
</protein>
<feature type="transmembrane region" description="Helical" evidence="1">
    <location>
        <begin position="7"/>
        <end position="26"/>
    </location>
</feature>
<dbReference type="Proteomes" id="UP000429607">
    <property type="component" value="Unassembled WGS sequence"/>
</dbReference>
<evidence type="ECO:0000256" key="1">
    <source>
        <dbReference type="SAM" id="Phobius"/>
    </source>
</evidence>
<accession>A0A6A3HUP8</accession>
<organism evidence="2 3">
    <name type="scientific">Phytophthora rubi</name>
    <dbReference type="NCBI Taxonomy" id="129364"/>
    <lineage>
        <taxon>Eukaryota</taxon>
        <taxon>Sar</taxon>
        <taxon>Stramenopiles</taxon>
        <taxon>Oomycota</taxon>
        <taxon>Peronosporomycetes</taxon>
        <taxon>Peronosporales</taxon>
        <taxon>Peronosporaceae</taxon>
        <taxon>Phytophthora</taxon>
    </lineage>
</organism>
<keyword evidence="1" id="KW-1133">Transmembrane helix</keyword>
<dbReference type="AlphaFoldDB" id="A0A6A3HUP8"/>
<sequence length="91" mass="10490">MLVRRWGCLILLGVAPEALIVLIWALDRWNVTYALWSTMQACQTFIDTRGDAARGVWSSYESRTVRGTTVEKRVWKMRGFGRVAWIRSDAI</sequence>
<evidence type="ECO:0000313" key="2">
    <source>
        <dbReference type="EMBL" id="KAE8973750.1"/>
    </source>
</evidence>
<dbReference type="EMBL" id="QXFV01003808">
    <property type="protein sequence ID" value="KAE8973750.1"/>
    <property type="molecule type" value="Genomic_DNA"/>
</dbReference>
<comment type="caution">
    <text evidence="2">The sequence shown here is derived from an EMBL/GenBank/DDBJ whole genome shotgun (WGS) entry which is preliminary data.</text>
</comment>
<evidence type="ECO:0000313" key="3">
    <source>
        <dbReference type="Proteomes" id="UP000429607"/>
    </source>
</evidence>
<proteinExistence type="predicted"/>
<keyword evidence="1" id="KW-0812">Transmembrane</keyword>
<gene>
    <name evidence="2" type="ORF">PR001_g26217</name>
</gene>
<reference evidence="2 3" key="1">
    <citation type="submission" date="2018-09" db="EMBL/GenBank/DDBJ databases">
        <title>Genomic investigation of the strawberry pathogen Phytophthora fragariae indicates pathogenicity is determined by transcriptional variation in three key races.</title>
        <authorList>
            <person name="Adams T.M."/>
            <person name="Armitage A.D."/>
            <person name="Sobczyk M.K."/>
            <person name="Bates H.J."/>
            <person name="Dunwell J.M."/>
            <person name="Nellist C.F."/>
            <person name="Harrison R.J."/>
        </authorList>
    </citation>
    <scope>NUCLEOTIDE SEQUENCE [LARGE SCALE GENOMIC DNA]</scope>
    <source>
        <strain evidence="2 3">SCRP249</strain>
    </source>
</reference>
<keyword evidence="1" id="KW-0472">Membrane</keyword>